<keyword evidence="3" id="KW-1185">Reference proteome</keyword>
<sequence length="171" mass="19834">MYNLDRLISTLVASLIISFSFWDLSYGVTDRKNRIFLFLPIVFLEIIMRNRNIFVMSILCVTMVGYLLQYRLSTVTLFESLFVASTLNPGLIIFVLFSSILVTTESTPDFWSSWLYWRDLIHYFIESLIVNELVDTHNICNKENYISFKSPPDQTSGEYLMAFFNEIGASG</sequence>
<keyword evidence="1" id="KW-1133">Transmembrane helix</keyword>
<gene>
    <name evidence="2" type="ORF">BDA99DRAFT_540479</name>
</gene>
<evidence type="ECO:0000313" key="3">
    <source>
        <dbReference type="Proteomes" id="UP001209540"/>
    </source>
</evidence>
<evidence type="ECO:0000256" key="1">
    <source>
        <dbReference type="SAM" id="Phobius"/>
    </source>
</evidence>
<keyword evidence="1" id="KW-0472">Membrane</keyword>
<reference evidence="2" key="1">
    <citation type="journal article" date="2022" name="IScience">
        <title>Evolution of zygomycete secretomes and the origins of terrestrial fungal ecologies.</title>
        <authorList>
            <person name="Chang Y."/>
            <person name="Wang Y."/>
            <person name="Mondo S."/>
            <person name="Ahrendt S."/>
            <person name="Andreopoulos W."/>
            <person name="Barry K."/>
            <person name="Beard J."/>
            <person name="Benny G.L."/>
            <person name="Blankenship S."/>
            <person name="Bonito G."/>
            <person name="Cuomo C."/>
            <person name="Desiro A."/>
            <person name="Gervers K.A."/>
            <person name="Hundley H."/>
            <person name="Kuo A."/>
            <person name="LaButti K."/>
            <person name="Lang B.F."/>
            <person name="Lipzen A."/>
            <person name="O'Donnell K."/>
            <person name="Pangilinan J."/>
            <person name="Reynolds N."/>
            <person name="Sandor L."/>
            <person name="Smith M.E."/>
            <person name="Tsang A."/>
            <person name="Grigoriev I.V."/>
            <person name="Stajich J.E."/>
            <person name="Spatafora J.W."/>
        </authorList>
    </citation>
    <scope>NUCLEOTIDE SEQUENCE</scope>
    <source>
        <strain evidence="2">RSA 2281</strain>
    </source>
</reference>
<keyword evidence="1" id="KW-0812">Transmembrane</keyword>
<dbReference type="Proteomes" id="UP001209540">
    <property type="component" value="Unassembled WGS sequence"/>
</dbReference>
<feature type="transmembrane region" description="Helical" evidence="1">
    <location>
        <begin position="6"/>
        <end position="29"/>
    </location>
</feature>
<evidence type="ECO:0000313" key="2">
    <source>
        <dbReference type="EMBL" id="KAI9253871.1"/>
    </source>
</evidence>
<protein>
    <submittedName>
        <fullName evidence="2">Uncharacterized protein</fullName>
    </submittedName>
</protein>
<comment type="caution">
    <text evidence="2">The sequence shown here is derived from an EMBL/GenBank/DDBJ whole genome shotgun (WGS) entry which is preliminary data.</text>
</comment>
<dbReference type="EMBL" id="JAIXMP010000025">
    <property type="protein sequence ID" value="KAI9253871.1"/>
    <property type="molecule type" value="Genomic_DNA"/>
</dbReference>
<name>A0AAD5JU26_9FUNG</name>
<accession>A0AAD5JU26</accession>
<feature type="transmembrane region" description="Helical" evidence="1">
    <location>
        <begin position="50"/>
        <end position="68"/>
    </location>
</feature>
<feature type="transmembrane region" description="Helical" evidence="1">
    <location>
        <begin position="80"/>
        <end position="102"/>
    </location>
</feature>
<reference evidence="2" key="2">
    <citation type="submission" date="2023-02" db="EMBL/GenBank/DDBJ databases">
        <authorList>
            <consortium name="DOE Joint Genome Institute"/>
            <person name="Mondo S.J."/>
            <person name="Chang Y."/>
            <person name="Wang Y."/>
            <person name="Ahrendt S."/>
            <person name="Andreopoulos W."/>
            <person name="Barry K."/>
            <person name="Beard J."/>
            <person name="Benny G.L."/>
            <person name="Blankenship S."/>
            <person name="Bonito G."/>
            <person name="Cuomo C."/>
            <person name="Desiro A."/>
            <person name="Gervers K.A."/>
            <person name="Hundley H."/>
            <person name="Kuo A."/>
            <person name="LaButti K."/>
            <person name="Lang B.F."/>
            <person name="Lipzen A."/>
            <person name="O'Donnell K."/>
            <person name="Pangilinan J."/>
            <person name="Reynolds N."/>
            <person name="Sandor L."/>
            <person name="Smith M.W."/>
            <person name="Tsang A."/>
            <person name="Grigoriev I.V."/>
            <person name="Stajich J.E."/>
            <person name="Spatafora J.W."/>
        </authorList>
    </citation>
    <scope>NUCLEOTIDE SEQUENCE</scope>
    <source>
        <strain evidence="2">RSA 2281</strain>
    </source>
</reference>
<organism evidence="2 3">
    <name type="scientific">Phascolomyces articulosus</name>
    <dbReference type="NCBI Taxonomy" id="60185"/>
    <lineage>
        <taxon>Eukaryota</taxon>
        <taxon>Fungi</taxon>
        <taxon>Fungi incertae sedis</taxon>
        <taxon>Mucoromycota</taxon>
        <taxon>Mucoromycotina</taxon>
        <taxon>Mucoromycetes</taxon>
        <taxon>Mucorales</taxon>
        <taxon>Lichtheimiaceae</taxon>
        <taxon>Phascolomyces</taxon>
    </lineage>
</organism>
<dbReference type="AlphaFoldDB" id="A0AAD5JU26"/>
<proteinExistence type="predicted"/>